<dbReference type="CDD" id="cd00096">
    <property type="entry name" value="Ig"/>
    <property type="match status" value="1"/>
</dbReference>
<dbReference type="InterPro" id="IPR003598">
    <property type="entry name" value="Ig_sub2"/>
</dbReference>
<comment type="caution">
    <text evidence="7">The sequence shown here is derived from an EMBL/GenBank/DDBJ whole genome shotgun (WGS) entry which is preliminary data.</text>
</comment>
<feature type="transmembrane region" description="Helical" evidence="5">
    <location>
        <begin position="412"/>
        <end position="436"/>
    </location>
</feature>
<dbReference type="PANTHER" id="PTHR46013">
    <property type="entry name" value="VASCULAR CELL ADHESION MOLECULE 1"/>
    <property type="match status" value="1"/>
</dbReference>
<proteinExistence type="predicted"/>
<feature type="non-terminal residue" evidence="7">
    <location>
        <position position="451"/>
    </location>
</feature>
<evidence type="ECO:0000259" key="6">
    <source>
        <dbReference type="PROSITE" id="PS50835"/>
    </source>
</evidence>
<evidence type="ECO:0000313" key="8">
    <source>
        <dbReference type="Proteomes" id="UP000034805"/>
    </source>
</evidence>
<gene>
    <name evidence="7" type="ORF">Z043_115970</name>
</gene>
<dbReference type="InterPro" id="IPR013783">
    <property type="entry name" value="Ig-like_fold"/>
</dbReference>
<dbReference type="Pfam" id="PF13895">
    <property type="entry name" value="Ig_2"/>
    <property type="match status" value="2"/>
</dbReference>
<name>A0A0N8JY56_SCLFO</name>
<feature type="domain" description="Ig-like" evidence="6">
    <location>
        <begin position="149"/>
        <end position="234"/>
    </location>
</feature>
<dbReference type="Pfam" id="PF13927">
    <property type="entry name" value="Ig_3"/>
    <property type="match status" value="1"/>
</dbReference>
<keyword evidence="7" id="KW-0675">Receptor</keyword>
<evidence type="ECO:0000256" key="2">
    <source>
        <dbReference type="ARBA" id="ARBA00041781"/>
    </source>
</evidence>
<evidence type="ECO:0000256" key="3">
    <source>
        <dbReference type="ARBA" id="ARBA00045430"/>
    </source>
</evidence>
<dbReference type="GO" id="GO:0098609">
    <property type="term" value="P:cell-cell adhesion"/>
    <property type="evidence" value="ECO:0007669"/>
    <property type="project" value="InterPro"/>
</dbReference>
<dbReference type="SMART" id="SM00408">
    <property type="entry name" value="IGc2"/>
    <property type="match status" value="4"/>
</dbReference>
<evidence type="ECO:0000313" key="7">
    <source>
        <dbReference type="EMBL" id="KPP65601.1"/>
    </source>
</evidence>
<comment type="function">
    <text evidence="3">Most highly expressed siglec (sialic acid-binding immunoglobulin-like lectin) on B-cells that plays a role in various aspects of B-cell biology including differentiation, antigen presentation, and trafficking to bone marrow. Binds to alpha 2,6-linked sialic acid residues of surface molecules such as CD22 itself, CD45 and IgM in a cis configuration. Can also bind to ligands on other cells as an adhesion molecule in a trans configuration. Acts as an inhibitory coreceptor on the surface of B-cells and inhibits B-cell receptor induced signaling, characterized by inhibition of the calcium mobilization and cellular activation. Mechanistically, the immunoreceptor tyrosine-based inhibitory motif domain is phosphorylated by the Src kinase LYN, which in turn leads to the recruitment of the protein tyrosine phosphatase 1/PTPN6, leading to the negative regulation of BCR signaling. If this negative signaling from is of sufficient strength, apoptosis of the B-cell can be induced.</text>
</comment>
<dbReference type="InterPro" id="IPR007110">
    <property type="entry name" value="Ig-like_dom"/>
</dbReference>
<dbReference type="InterPro" id="IPR003989">
    <property type="entry name" value="VCAM-1"/>
</dbReference>
<dbReference type="STRING" id="113540.ENSSFOP00015004411"/>
<comment type="subunit">
    <text evidence="4">Predominantly monomer of isoform CD22-beta. Also found as heterodimer of isoform CD22-beta and a shorter isoform. Interacts with PTPN6/SHP-1, LYN, SYK, PIK3R1/PIK3R2 and PLCG1 upon phosphorylation. Interacts with GRB2, INPP5D and SHC1 upon phosphorylation. May form a complex with INPP5D/SHIP, GRB2 and SHC1.</text>
</comment>
<dbReference type="PRINTS" id="PR01474">
    <property type="entry name" value="VCAM1"/>
</dbReference>
<feature type="domain" description="Ig-like" evidence="6">
    <location>
        <begin position="336"/>
        <end position="404"/>
    </location>
</feature>
<evidence type="ECO:0000256" key="1">
    <source>
        <dbReference type="ARBA" id="ARBA00040106"/>
    </source>
</evidence>
<dbReference type="SMART" id="SM00409">
    <property type="entry name" value="IG"/>
    <property type="match status" value="4"/>
</dbReference>
<dbReference type="PROSITE" id="PS50835">
    <property type="entry name" value="IG_LIKE"/>
    <property type="match status" value="4"/>
</dbReference>
<feature type="domain" description="Ig-like" evidence="6">
    <location>
        <begin position="239"/>
        <end position="329"/>
    </location>
</feature>
<dbReference type="EMBL" id="JARO02006192">
    <property type="protein sequence ID" value="KPP65601.1"/>
    <property type="molecule type" value="Genomic_DNA"/>
</dbReference>
<dbReference type="Proteomes" id="UP000034805">
    <property type="component" value="Unassembled WGS sequence"/>
</dbReference>
<keyword evidence="5" id="KW-1133">Transmembrane helix</keyword>
<feature type="domain" description="Ig-like" evidence="6">
    <location>
        <begin position="88"/>
        <end position="142"/>
    </location>
</feature>
<organism evidence="7 8">
    <name type="scientific">Scleropages formosus</name>
    <name type="common">Asian bonytongue</name>
    <name type="synonym">Osteoglossum formosum</name>
    <dbReference type="NCBI Taxonomy" id="113540"/>
    <lineage>
        <taxon>Eukaryota</taxon>
        <taxon>Metazoa</taxon>
        <taxon>Chordata</taxon>
        <taxon>Craniata</taxon>
        <taxon>Vertebrata</taxon>
        <taxon>Euteleostomi</taxon>
        <taxon>Actinopterygii</taxon>
        <taxon>Neopterygii</taxon>
        <taxon>Teleostei</taxon>
        <taxon>Osteoglossocephala</taxon>
        <taxon>Osteoglossomorpha</taxon>
        <taxon>Osteoglossiformes</taxon>
        <taxon>Osteoglossidae</taxon>
        <taxon>Scleropages</taxon>
    </lineage>
</organism>
<keyword evidence="5" id="KW-0472">Membrane</keyword>
<protein>
    <recommendedName>
        <fullName evidence="1">B-cell receptor CD22</fullName>
    </recommendedName>
    <alternativeName>
        <fullName evidence="2">Sialic acid-binding Ig-like lectin 2</fullName>
    </alternativeName>
</protein>
<dbReference type="InterPro" id="IPR003599">
    <property type="entry name" value="Ig_sub"/>
</dbReference>
<dbReference type="Pfam" id="PF24518">
    <property type="entry name" value="Ig_CD22"/>
    <property type="match status" value="1"/>
</dbReference>
<sequence length="451" mass="49672">MPCNYSYPSGNTVKKTFWFIQWPSDPDPIDLTQDPNYSQRVNYLGDDQHNCTFSIRNLTETDSTLYRFRFITSTSKWASKSGVTLSVTGLQVTVNQNNVTEGQNVMLTCRTNCSLSDPPTFIWYKNGNPTPNTNPVSSVLYLLSVSNSPKNTSVSVSPSGDIVEGSSVTLTCSSKANPPVYRYTWFKKKVTEISQKGSGQSYTITNITSEDSGQYYCNSENTYGAKNSSQVDVNVRYAPKNVSVSINPSGEILEGSSVTLTCNSKANPPVDTYTWFKNGAEILQNYNITNITIVNSSTGEVYIIPIIISDNSGQYYCMVKNKNTSISVSPFEEIMEGSSVTLTCSSKANPPVDTYTWFRKIGGEILKKGSGQNYTISNITSVEGGEYYCEAMTRLGVHNSTSVIIIVGTPTFVIPSFIIGIVIGSTIAFIFVIVYMGSKIFRSLKKTERDE</sequence>
<reference evidence="7 8" key="1">
    <citation type="submission" date="2015-08" db="EMBL/GenBank/DDBJ databases">
        <title>The genome of the Asian arowana (Scleropages formosus).</title>
        <authorList>
            <person name="Tan M.H."/>
            <person name="Gan H.M."/>
            <person name="Croft L.J."/>
            <person name="Austin C.M."/>
        </authorList>
    </citation>
    <scope>NUCLEOTIDE SEQUENCE [LARGE SCALE GENOMIC DNA]</scope>
    <source>
        <strain evidence="7">Aro1</strain>
    </source>
</reference>
<keyword evidence="5" id="KW-0812">Transmembrane</keyword>
<dbReference type="Gene3D" id="2.60.40.10">
    <property type="entry name" value="Immunoglobulins"/>
    <property type="match status" value="5"/>
</dbReference>
<accession>A0A0N8JY56</accession>
<dbReference type="AlphaFoldDB" id="A0A0N8JY56"/>
<evidence type="ECO:0000256" key="5">
    <source>
        <dbReference type="SAM" id="Phobius"/>
    </source>
</evidence>
<dbReference type="SUPFAM" id="SSF48726">
    <property type="entry name" value="Immunoglobulin"/>
    <property type="match status" value="5"/>
</dbReference>
<dbReference type="InterPro" id="IPR056386">
    <property type="entry name" value="Ig_CD22"/>
</dbReference>
<dbReference type="GO" id="GO:0016020">
    <property type="term" value="C:membrane"/>
    <property type="evidence" value="ECO:0007669"/>
    <property type="project" value="InterPro"/>
</dbReference>
<dbReference type="PANTHER" id="PTHR46013:SF4">
    <property type="entry name" value="B-CELL RECEPTOR CD22-RELATED"/>
    <property type="match status" value="1"/>
</dbReference>
<evidence type="ECO:0000256" key="4">
    <source>
        <dbReference type="ARBA" id="ARBA00046458"/>
    </source>
</evidence>
<dbReference type="InterPro" id="IPR036179">
    <property type="entry name" value="Ig-like_dom_sf"/>
</dbReference>